<feature type="region of interest" description="Disordered" evidence="1">
    <location>
        <begin position="1"/>
        <end position="36"/>
    </location>
</feature>
<accession>A0A0B7BVR4</accession>
<protein>
    <submittedName>
        <fullName evidence="2">Uncharacterized protein</fullName>
    </submittedName>
</protein>
<organism evidence="2">
    <name type="scientific">Arion vulgaris</name>
    <dbReference type="NCBI Taxonomy" id="1028688"/>
    <lineage>
        <taxon>Eukaryota</taxon>
        <taxon>Metazoa</taxon>
        <taxon>Spiralia</taxon>
        <taxon>Lophotrochozoa</taxon>
        <taxon>Mollusca</taxon>
        <taxon>Gastropoda</taxon>
        <taxon>Heterobranchia</taxon>
        <taxon>Euthyneura</taxon>
        <taxon>Panpulmonata</taxon>
        <taxon>Eupulmonata</taxon>
        <taxon>Stylommatophora</taxon>
        <taxon>Helicina</taxon>
        <taxon>Arionoidea</taxon>
        <taxon>Arionidae</taxon>
        <taxon>Arion</taxon>
    </lineage>
</organism>
<evidence type="ECO:0000313" key="2">
    <source>
        <dbReference type="EMBL" id="CEK97309.1"/>
    </source>
</evidence>
<gene>
    <name evidence="2" type="primary">ORF215392</name>
</gene>
<dbReference type="AlphaFoldDB" id="A0A0B7BVR4"/>
<feature type="non-terminal residue" evidence="2">
    <location>
        <position position="54"/>
    </location>
</feature>
<reference evidence="2" key="1">
    <citation type="submission" date="2014-12" db="EMBL/GenBank/DDBJ databases">
        <title>Insight into the proteome of Arion vulgaris.</title>
        <authorList>
            <person name="Aradska J."/>
            <person name="Bulat T."/>
            <person name="Smidak R."/>
            <person name="Sarate P."/>
            <person name="Gangsoo J."/>
            <person name="Sialana F."/>
            <person name="Bilban M."/>
            <person name="Lubec G."/>
        </authorList>
    </citation>
    <scope>NUCLEOTIDE SEQUENCE</scope>
    <source>
        <tissue evidence="2">Skin</tissue>
    </source>
</reference>
<proteinExistence type="predicted"/>
<name>A0A0B7BVR4_9EUPU</name>
<feature type="compositionally biased region" description="Polar residues" evidence="1">
    <location>
        <begin position="1"/>
        <end position="12"/>
    </location>
</feature>
<sequence>MNMNIPSISSHSGEPYPDLGSTCNLDPKLRGQSPPACVGQSIPNFGPVGNVYVC</sequence>
<dbReference type="EMBL" id="HACG01050444">
    <property type="protein sequence ID" value="CEK97309.1"/>
    <property type="molecule type" value="Transcribed_RNA"/>
</dbReference>
<evidence type="ECO:0000256" key="1">
    <source>
        <dbReference type="SAM" id="MobiDB-lite"/>
    </source>
</evidence>